<dbReference type="InterPro" id="IPR036396">
    <property type="entry name" value="Cyt_P450_sf"/>
</dbReference>
<gene>
    <name evidence="7" type="ORF">BDV95DRAFT_633425</name>
</gene>
<dbReference type="EMBL" id="JAADJZ010000001">
    <property type="protein sequence ID" value="KAF2877961.1"/>
    <property type="molecule type" value="Genomic_DNA"/>
</dbReference>
<evidence type="ECO:0000256" key="6">
    <source>
        <dbReference type="PIRSR" id="PIRSR602401-1"/>
    </source>
</evidence>
<name>A0A7C8MIX1_9PLEO</name>
<comment type="caution">
    <text evidence="7">The sequence shown here is derived from an EMBL/GenBank/DDBJ whole genome shotgun (WGS) entry which is preliminary data.</text>
</comment>
<organism evidence="7 8">
    <name type="scientific">Massariosphaeria phaeospora</name>
    <dbReference type="NCBI Taxonomy" id="100035"/>
    <lineage>
        <taxon>Eukaryota</taxon>
        <taxon>Fungi</taxon>
        <taxon>Dikarya</taxon>
        <taxon>Ascomycota</taxon>
        <taxon>Pezizomycotina</taxon>
        <taxon>Dothideomycetes</taxon>
        <taxon>Pleosporomycetidae</taxon>
        <taxon>Pleosporales</taxon>
        <taxon>Pleosporales incertae sedis</taxon>
        <taxon>Massariosphaeria</taxon>
    </lineage>
</organism>
<dbReference type="PANTHER" id="PTHR24303:SF31">
    <property type="entry name" value="CYTOCHROME P450 307A1-RELATED"/>
    <property type="match status" value="1"/>
</dbReference>
<evidence type="ECO:0000256" key="4">
    <source>
        <dbReference type="ARBA" id="ARBA00023004"/>
    </source>
</evidence>
<evidence type="ECO:0000256" key="5">
    <source>
        <dbReference type="ARBA" id="ARBA00023033"/>
    </source>
</evidence>
<dbReference type="Gene3D" id="1.10.630.10">
    <property type="entry name" value="Cytochrome P450"/>
    <property type="match status" value="1"/>
</dbReference>
<keyword evidence="6" id="KW-0349">Heme</keyword>
<dbReference type="OrthoDB" id="2789670at2759"/>
<comment type="cofactor">
    <cofactor evidence="1 6">
        <name>heme</name>
        <dbReference type="ChEBI" id="CHEBI:30413"/>
    </cofactor>
</comment>
<dbReference type="Pfam" id="PF00067">
    <property type="entry name" value="p450"/>
    <property type="match status" value="1"/>
</dbReference>
<dbReference type="GO" id="GO:0005506">
    <property type="term" value="F:iron ion binding"/>
    <property type="evidence" value="ECO:0007669"/>
    <property type="project" value="InterPro"/>
</dbReference>
<evidence type="ECO:0000256" key="2">
    <source>
        <dbReference type="ARBA" id="ARBA00022723"/>
    </source>
</evidence>
<dbReference type="InterPro" id="IPR002401">
    <property type="entry name" value="Cyt_P450_E_grp-I"/>
</dbReference>
<keyword evidence="5" id="KW-0503">Monooxygenase</keyword>
<feature type="binding site" description="axial binding residue" evidence="6">
    <location>
        <position position="417"/>
    </location>
    <ligand>
        <name>heme</name>
        <dbReference type="ChEBI" id="CHEBI:30413"/>
    </ligand>
    <ligandPart>
        <name>Fe</name>
        <dbReference type="ChEBI" id="CHEBI:18248"/>
    </ligandPart>
</feature>
<dbReference type="GO" id="GO:0004497">
    <property type="term" value="F:monooxygenase activity"/>
    <property type="evidence" value="ECO:0007669"/>
    <property type="project" value="UniProtKB-KW"/>
</dbReference>
<dbReference type="InterPro" id="IPR001128">
    <property type="entry name" value="Cyt_P450"/>
</dbReference>
<sequence length="470" mass="54429">MLLITALCSRLSDTTLATLVKWLFSRQLLLPGPPWTFPNGQLLEKFLQGRQRSETWRLYGSVYRIWSLFTPEVVITASEDVKMFYADSRHHEKSRSSNAGWLFEQLLGEAMGLTSGIKWRRTRTRFEAFFTSNYIREHGMVFNEEAKKYIGTCFQAGHEKHITEFSMFPFLCTARLVYGPLSKEDIDELFTLNNLRMRIFGKILQGGVICFPIAKWCKWQTIKDVERFTERWCSFNIKMSQARRSSPIAGIFEGILGDKDATKQILQTLDEMLFANLDVSAHILNALVVFLAESEDARNRVLQEMQSMSDVEEYCSRRDTFLHNCLLETMRLSPISAFTMPERSPNAKSFGHIQIPPHTWVIVDILSINHNPAFWGKDNGVFRPSRFENMEQKDVGHTKTFLLKWNLFTYGFGLRQCLGQFLMDYIVKAFITQLISQYRWTSHNKSNDPVLQSSAWTLSTAPNIQFLPHS</sequence>
<keyword evidence="8" id="KW-1185">Reference proteome</keyword>
<dbReference type="AlphaFoldDB" id="A0A7C8MIX1"/>
<evidence type="ECO:0000313" key="8">
    <source>
        <dbReference type="Proteomes" id="UP000481861"/>
    </source>
</evidence>
<dbReference type="PRINTS" id="PR00463">
    <property type="entry name" value="EP450I"/>
</dbReference>
<evidence type="ECO:0000256" key="3">
    <source>
        <dbReference type="ARBA" id="ARBA00023002"/>
    </source>
</evidence>
<evidence type="ECO:0000256" key="1">
    <source>
        <dbReference type="ARBA" id="ARBA00001971"/>
    </source>
</evidence>
<keyword evidence="3" id="KW-0560">Oxidoreductase</keyword>
<proteinExistence type="predicted"/>
<keyword evidence="4 6" id="KW-0408">Iron</keyword>
<accession>A0A7C8MIX1</accession>
<keyword evidence="2 6" id="KW-0479">Metal-binding</keyword>
<dbReference type="GO" id="GO:0020037">
    <property type="term" value="F:heme binding"/>
    <property type="evidence" value="ECO:0007669"/>
    <property type="project" value="InterPro"/>
</dbReference>
<dbReference type="GO" id="GO:0016705">
    <property type="term" value="F:oxidoreductase activity, acting on paired donors, with incorporation or reduction of molecular oxygen"/>
    <property type="evidence" value="ECO:0007669"/>
    <property type="project" value="InterPro"/>
</dbReference>
<dbReference type="SUPFAM" id="SSF48264">
    <property type="entry name" value="Cytochrome P450"/>
    <property type="match status" value="1"/>
</dbReference>
<dbReference type="Proteomes" id="UP000481861">
    <property type="component" value="Unassembled WGS sequence"/>
</dbReference>
<protein>
    <submittedName>
        <fullName evidence="7">Cytochrome P450</fullName>
    </submittedName>
</protein>
<dbReference type="PANTHER" id="PTHR24303">
    <property type="entry name" value="HEME-BINDING MONOOXYGENASE FAMILY"/>
    <property type="match status" value="1"/>
</dbReference>
<reference evidence="7 8" key="1">
    <citation type="submission" date="2020-01" db="EMBL/GenBank/DDBJ databases">
        <authorList>
            <consortium name="DOE Joint Genome Institute"/>
            <person name="Haridas S."/>
            <person name="Albert R."/>
            <person name="Binder M."/>
            <person name="Bloem J."/>
            <person name="Labutti K."/>
            <person name="Salamov A."/>
            <person name="Andreopoulos B."/>
            <person name="Baker S.E."/>
            <person name="Barry K."/>
            <person name="Bills G."/>
            <person name="Bluhm B.H."/>
            <person name="Cannon C."/>
            <person name="Castanera R."/>
            <person name="Culley D.E."/>
            <person name="Daum C."/>
            <person name="Ezra D."/>
            <person name="Gonzalez J.B."/>
            <person name="Henrissat B."/>
            <person name="Kuo A."/>
            <person name="Liang C."/>
            <person name="Lipzen A."/>
            <person name="Lutzoni F."/>
            <person name="Magnuson J."/>
            <person name="Mondo S."/>
            <person name="Nolan M."/>
            <person name="Ohm R."/>
            <person name="Pangilinan J."/>
            <person name="Park H.-J.H."/>
            <person name="Ramirez L."/>
            <person name="Alfaro M."/>
            <person name="Sun H."/>
            <person name="Tritt A."/>
            <person name="Yoshinaga Y."/>
            <person name="Zwiers L.-H.L."/>
            <person name="Turgeon B.G."/>
            <person name="Goodwin S.B."/>
            <person name="Spatafora J.W."/>
            <person name="Crous P.W."/>
            <person name="Grigoriev I.V."/>
        </authorList>
    </citation>
    <scope>NUCLEOTIDE SEQUENCE [LARGE SCALE GENOMIC DNA]</scope>
    <source>
        <strain evidence="7 8">CBS 611.86</strain>
    </source>
</reference>
<evidence type="ECO:0000313" key="7">
    <source>
        <dbReference type="EMBL" id="KAF2877961.1"/>
    </source>
</evidence>